<protein>
    <recommendedName>
        <fullName evidence="2">Surface antigen domain-containing protein</fullName>
    </recommendedName>
</protein>
<evidence type="ECO:0000313" key="1">
    <source>
        <dbReference type="EMBL" id="SVC17563.1"/>
    </source>
</evidence>
<reference evidence="1" key="1">
    <citation type="submission" date="2018-05" db="EMBL/GenBank/DDBJ databases">
        <authorList>
            <person name="Lanie J.A."/>
            <person name="Ng W.-L."/>
            <person name="Kazmierczak K.M."/>
            <person name="Andrzejewski T.M."/>
            <person name="Davidsen T.M."/>
            <person name="Wayne K.J."/>
            <person name="Tettelin H."/>
            <person name="Glass J.I."/>
            <person name="Rusch D."/>
            <person name="Podicherti R."/>
            <person name="Tsui H.-C.T."/>
            <person name="Winkler M.E."/>
        </authorList>
    </citation>
    <scope>NUCLEOTIDE SEQUENCE</scope>
</reference>
<organism evidence="1">
    <name type="scientific">marine metagenome</name>
    <dbReference type="NCBI Taxonomy" id="408172"/>
    <lineage>
        <taxon>unclassified sequences</taxon>
        <taxon>metagenomes</taxon>
        <taxon>ecological metagenomes</taxon>
    </lineage>
</organism>
<dbReference type="AlphaFoldDB" id="A0A382K210"/>
<evidence type="ECO:0008006" key="2">
    <source>
        <dbReference type="Google" id="ProtNLM"/>
    </source>
</evidence>
<accession>A0A382K210</accession>
<sequence>MLEDFFANFRMGLGKPLMVGIGISLLSACASNEPYYGHMSTASDYKTTTSVYDILVNYGKYNAYTVPKVDRERHQRCIYFALDTLNSGESCKWFGRKARGEVFVAYIDPNSCTTLYTTIWNKNKSKNFKDRACLQNNKWKFFPN</sequence>
<dbReference type="EMBL" id="UINC01077438">
    <property type="protein sequence ID" value="SVC17563.1"/>
    <property type="molecule type" value="Genomic_DNA"/>
</dbReference>
<name>A0A382K210_9ZZZZ</name>
<gene>
    <name evidence="1" type="ORF">METZ01_LOCUS270417</name>
</gene>
<proteinExistence type="predicted"/>